<accession>A0ABT3NZQ6</accession>
<reference evidence="2 3" key="1">
    <citation type="submission" date="2022-10" db="EMBL/GenBank/DDBJ databases">
        <title>Roseococcus glaciei nov., sp. nov., isolated from glacier.</title>
        <authorList>
            <person name="Liu Q."/>
            <person name="Xin Y.-H."/>
        </authorList>
    </citation>
    <scope>NUCLEOTIDE SEQUENCE [LARGE SCALE GENOMIC DNA]</scope>
    <source>
        <strain evidence="2 3">MDT2-1-1</strain>
    </source>
</reference>
<evidence type="ECO:0000313" key="3">
    <source>
        <dbReference type="Proteomes" id="UP001526430"/>
    </source>
</evidence>
<dbReference type="Proteomes" id="UP001526430">
    <property type="component" value="Unassembled WGS sequence"/>
</dbReference>
<name>A0ABT3NZQ6_9PROT</name>
<gene>
    <name evidence="2" type="ORF">OF850_18545</name>
</gene>
<feature type="region of interest" description="Disordered" evidence="1">
    <location>
        <begin position="1"/>
        <end position="50"/>
    </location>
</feature>
<protein>
    <submittedName>
        <fullName evidence="2">Uncharacterized protein</fullName>
    </submittedName>
</protein>
<organism evidence="2 3">
    <name type="scientific">Sabulicella glaciei</name>
    <dbReference type="NCBI Taxonomy" id="2984948"/>
    <lineage>
        <taxon>Bacteria</taxon>
        <taxon>Pseudomonadati</taxon>
        <taxon>Pseudomonadota</taxon>
        <taxon>Alphaproteobacteria</taxon>
        <taxon>Acetobacterales</taxon>
        <taxon>Acetobacteraceae</taxon>
        <taxon>Sabulicella</taxon>
    </lineage>
</organism>
<dbReference type="RefSeq" id="WP_301591837.1">
    <property type="nucleotide sequence ID" value="NZ_JAPFQI010000019.1"/>
</dbReference>
<dbReference type="EMBL" id="JAPFQI010000019">
    <property type="protein sequence ID" value="MCW8087629.1"/>
    <property type="molecule type" value="Genomic_DNA"/>
</dbReference>
<sequence length="50" mass="5365">MLRMPLAHAARRRLLTLPAPPRPDASAQQRQAAPAKPAEAPRKTGTSPRG</sequence>
<evidence type="ECO:0000313" key="2">
    <source>
        <dbReference type="EMBL" id="MCW8087629.1"/>
    </source>
</evidence>
<feature type="compositionally biased region" description="Low complexity" evidence="1">
    <location>
        <begin position="24"/>
        <end position="38"/>
    </location>
</feature>
<keyword evidence="3" id="KW-1185">Reference proteome</keyword>
<proteinExistence type="predicted"/>
<comment type="caution">
    <text evidence="2">The sequence shown here is derived from an EMBL/GenBank/DDBJ whole genome shotgun (WGS) entry which is preliminary data.</text>
</comment>
<evidence type="ECO:0000256" key="1">
    <source>
        <dbReference type="SAM" id="MobiDB-lite"/>
    </source>
</evidence>